<gene>
    <name evidence="1" type="ORF">WN944_018868</name>
</gene>
<organism evidence="1 2">
    <name type="scientific">Citrus x changshan-huyou</name>
    <dbReference type="NCBI Taxonomy" id="2935761"/>
    <lineage>
        <taxon>Eukaryota</taxon>
        <taxon>Viridiplantae</taxon>
        <taxon>Streptophyta</taxon>
        <taxon>Embryophyta</taxon>
        <taxon>Tracheophyta</taxon>
        <taxon>Spermatophyta</taxon>
        <taxon>Magnoliopsida</taxon>
        <taxon>eudicotyledons</taxon>
        <taxon>Gunneridae</taxon>
        <taxon>Pentapetalae</taxon>
        <taxon>rosids</taxon>
        <taxon>malvids</taxon>
        <taxon>Sapindales</taxon>
        <taxon>Rutaceae</taxon>
        <taxon>Aurantioideae</taxon>
        <taxon>Citrus</taxon>
    </lineage>
</organism>
<comment type="caution">
    <text evidence="1">The sequence shown here is derived from an EMBL/GenBank/DDBJ whole genome shotgun (WGS) entry which is preliminary data.</text>
</comment>
<keyword evidence="2" id="KW-1185">Reference proteome</keyword>
<dbReference type="EMBL" id="JBCGBO010000007">
    <property type="protein sequence ID" value="KAK9187473.1"/>
    <property type="molecule type" value="Genomic_DNA"/>
</dbReference>
<reference evidence="1 2" key="1">
    <citation type="submission" date="2024-05" db="EMBL/GenBank/DDBJ databases">
        <title>Haplotype-resolved chromosome-level genome assembly of Huyou (Citrus changshanensis).</title>
        <authorList>
            <person name="Miao C."/>
            <person name="Chen W."/>
            <person name="Wu Y."/>
            <person name="Wang L."/>
            <person name="Zhao S."/>
            <person name="Grierson D."/>
            <person name="Xu C."/>
            <person name="Chen K."/>
        </authorList>
    </citation>
    <scope>NUCLEOTIDE SEQUENCE [LARGE SCALE GENOMIC DNA]</scope>
    <source>
        <strain evidence="1">01-14</strain>
        <tissue evidence="1">Leaf</tissue>
    </source>
</reference>
<accession>A0AAP0QF93</accession>
<proteinExistence type="predicted"/>
<name>A0AAP0QF93_9ROSI</name>
<dbReference type="AlphaFoldDB" id="A0AAP0QF93"/>
<evidence type="ECO:0000313" key="2">
    <source>
        <dbReference type="Proteomes" id="UP001428341"/>
    </source>
</evidence>
<dbReference type="Proteomes" id="UP001428341">
    <property type="component" value="Unassembled WGS sequence"/>
</dbReference>
<protein>
    <submittedName>
        <fullName evidence="1">Uncharacterized protein</fullName>
    </submittedName>
</protein>
<evidence type="ECO:0000313" key="1">
    <source>
        <dbReference type="EMBL" id="KAK9187473.1"/>
    </source>
</evidence>
<sequence length="86" mass="9721">MVVASAMLFYSLIFTPMTINAATFPTLSRPRRLTIDLILTPSALHIIIRMRIMWTAFKQSHNSQSWTPAAPFYGFIATLAEIVPHN</sequence>